<evidence type="ECO:0000313" key="6">
    <source>
        <dbReference type="Proteomes" id="UP000829291"/>
    </source>
</evidence>
<dbReference type="GeneID" id="107223465"/>
<dbReference type="RefSeq" id="XP_015518631.2">
    <property type="nucleotide sequence ID" value="XM_015663145.2"/>
</dbReference>
<dbReference type="GO" id="GO:0016671">
    <property type="term" value="F:oxidoreductase activity, acting on a sulfur group of donors, disulfide as acceptor"/>
    <property type="evidence" value="ECO:0007669"/>
    <property type="project" value="InterPro"/>
</dbReference>
<keyword evidence="3" id="KW-0964">Secreted</keyword>
<comment type="subcellular location">
    <subcellularLocation>
        <location evidence="1">Secreted</location>
    </subcellularLocation>
</comment>
<dbReference type="PANTHER" id="PTHR13234">
    <property type="entry name" value="GAMMA-INTERFERON INDUCIBLE LYSOSOMAL THIOL REDUCTASE GILT"/>
    <property type="match status" value="1"/>
</dbReference>
<evidence type="ECO:0000256" key="1">
    <source>
        <dbReference type="ARBA" id="ARBA00004613"/>
    </source>
</evidence>
<keyword evidence="4" id="KW-0732">Signal</keyword>
<dbReference type="RefSeq" id="XP_046600405.1">
    <property type="nucleotide sequence ID" value="XM_046744449.1"/>
</dbReference>
<keyword evidence="6" id="KW-1185">Reference proteome</keyword>
<proteinExistence type="inferred from homology"/>
<dbReference type="OrthoDB" id="958254at2759"/>
<organism evidence="6 7">
    <name type="scientific">Neodiprion lecontei</name>
    <name type="common">Redheaded pine sawfly</name>
    <dbReference type="NCBI Taxonomy" id="441921"/>
    <lineage>
        <taxon>Eukaryota</taxon>
        <taxon>Metazoa</taxon>
        <taxon>Ecdysozoa</taxon>
        <taxon>Arthropoda</taxon>
        <taxon>Hexapoda</taxon>
        <taxon>Insecta</taxon>
        <taxon>Pterygota</taxon>
        <taxon>Neoptera</taxon>
        <taxon>Endopterygota</taxon>
        <taxon>Hymenoptera</taxon>
        <taxon>Tenthredinoidea</taxon>
        <taxon>Diprionidae</taxon>
        <taxon>Diprioninae</taxon>
        <taxon>Neodiprion</taxon>
    </lineage>
</organism>
<dbReference type="Pfam" id="PF03227">
    <property type="entry name" value="GILT"/>
    <property type="match status" value="1"/>
</dbReference>
<evidence type="ECO:0000256" key="4">
    <source>
        <dbReference type="ARBA" id="ARBA00022729"/>
    </source>
</evidence>
<sequence>MRWYYVKPHAAVSQYYLVTAAVIIAVCGSARSDTTGGPSFSPVDITVYYESLCGDSIQFVRNQLVPAYRDIGSFFTVNYIPYGKATHGKYVSNGVEKWHFTCQHGPQECYGNKAQACGINDILTNPERTKKQQDLVNFVGCVMQARNPSTAVPQCLQTIGMDTQHVSLVENCISSVAGDELLAAYGDKTLALQPSLSFVPTITVDKVYSQEDQMGALRNLTATVCKHIPEYNKPLNCSG</sequence>
<evidence type="ECO:0000256" key="5">
    <source>
        <dbReference type="ARBA" id="ARBA00023180"/>
    </source>
</evidence>
<evidence type="ECO:0000256" key="2">
    <source>
        <dbReference type="ARBA" id="ARBA00005679"/>
    </source>
</evidence>
<dbReference type="InterPro" id="IPR004911">
    <property type="entry name" value="Interferon-induced_GILT"/>
</dbReference>
<gene>
    <name evidence="7 8" type="primary">LOC107223465</name>
</gene>
<evidence type="ECO:0000313" key="8">
    <source>
        <dbReference type="RefSeq" id="XP_046600405.1"/>
    </source>
</evidence>
<evidence type="ECO:0000313" key="7">
    <source>
        <dbReference type="RefSeq" id="XP_015518631.2"/>
    </source>
</evidence>
<dbReference type="GO" id="GO:0005576">
    <property type="term" value="C:extracellular region"/>
    <property type="evidence" value="ECO:0007669"/>
    <property type="project" value="UniProtKB-SubCell"/>
</dbReference>
<name>A0A6J0BUT1_NEOLC</name>
<dbReference type="PANTHER" id="PTHR13234:SF8">
    <property type="entry name" value="GAMMA-INTERFERON-INDUCIBLE LYSOSOMAL THIOL REDUCTASE"/>
    <property type="match status" value="1"/>
</dbReference>
<protein>
    <submittedName>
        <fullName evidence="7 8">GILT-like protein 1</fullName>
    </submittedName>
</protein>
<evidence type="ECO:0000256" key="3">
    <source>
        <dbReference type="ARBA" id="ARBA00022525"/>
    </source>
</evidence>
<keyword evidence="5" id="KW-0325">Glycoprotein</keyword>
<comment type="similarity">
    <text evidence="2">Belongs to the GILT family.</text>
</comment>
<dbReference type="AlphaFoldDB" id="A0A6J0BUT1"/>
<dbReference type="Proteomes" id="UP000829291">
    <property type="component" value="Chromosome 1"/>
</dbReference>
<dbReference type="KEGG" id="nlo:107223465"/>
<reference evidence="7 8" key="1">
    <citation type="submission" date="2025-05" db="UniProtKB">
        <authorList>
            <consortium name="RefSeq"/>
        </authorList>
    </citation>
    <scope>IDENTIFICATION</scope>
    <source>
        <tissue evidence="7 8">Thorax and Abdomen</tissue>
    </source>
</reference>
<dbReference type="InParanoid" id="A0A6J0BUT1"/>
<accession>A0A6J0BUT1</accession>